<keyword evidence="1" id="KW-0472">Membrane</keyword>
<evidence type="ECO:0000313" key="2">
    <source>
        <dbReference type="EMBL" id="MFD2863753.1"/>
    </source>
</evidence>
<gene>
    <name evidence="2" type="ORF">ACFSYC_03540</name>
</gene>
<dbReference type="Proteomes" id="UP001597601">
    <property type="component" value="Unassembled WGS sequence"/>
</dbReference>
<protein>
    <submittedName>
        <fullName evidence="2">Uncharacterized protein</fullName>
    </submittedName>
</protein>
<keyword evidence="1" id="KW-0812">Transmembrane</keyword>
<evidence type="ECO:0000256" key="1">
    <source>
        <dbReference type="SAM" id="Phobius"/>
    </source>
</evidence>
<proteinExistence type="predicted"/>
<keyword evidence="1" id="KW-1133">Transmembrane helix</keyword>
<sequence>MKTFAIYVRNISLLLCGGLILYLYLSIAWQNILADKDIRRKNAITKSIGSNGRFSIYSNVILKFVPALKSRNSL</sequence>
<accession>A0ABW5XKZ7</accession>
<feature type="transmembrane region" description="Helical" evidence="1">
    <location>
        <begin position="6"/>
        <end position="29"/>
    </location>
</feature>
<name>A0ABW5XKZ7_9SPHI</name>
<organism evidence="2 3">
    <name type="scientific">Mucilaginibacter antarcticus</name>
    <dbReference type="NCBI Taxonomy" id="1855725"/>
    <lineage>
        <taxon>Bacteria</taxon>
        <taxon>Pseudomonadati</taxon>
        <taxon>Bacteroidota</taxon>
        <taxon>Sphingobacteriia</taxon>
        <taxon>Sphingobacteriales</taxon>
        <taxon>Sphingobacteriaceae</taxon>
        <taxon>Mucilaginibacter</taxon>
    </lineage>
</organism>
<evidence type="ECO:0000313" key="3">
    <source>
        <dbReference type="Proteomes" id="UP001597601"/>
    </source>
</evidence>
<comment type="caution">
    <text evidence="2">The sequence shown here is derived from an EMBL/GenBank/DDBJ whole genome shotgun (WGS) entry which is preliminary data.</text>
</comment>
<dbReference type="RefSeq" id="WP_377123584.1">
    <property type="nucleotide sequence ID" value="NZ_JBHUON010000002.1"/>
</dbReference>
<keyword evidence="3" id="KW-1185">Reference proteome</keyword>
<reference evidence="3" key="1">
    <citation type="journal article" date="2019" name="Int. J. Syst. Evol. Microbiol.">
        <title>The Global Catalogue of Microorganisms (GCM) 10K type strain sequencing project: providing services to taxonomists for standard genome sequencing and annotation.</title>
        <authorList>
            <consortium name="The Broad Institute Genomics Platform"/>
            <consortium name="The Broad Institute Genome Sequencing Center for Infectious Disease"/>
            <person name="Wu L."/>
            <person name="Ma J."/>
        </authorList>
    </citation>
    <scope>NUCLEOTIDE SEQUENCE [LARGE SCALE GENOMIC DNA]</scope>
    <source>
        <strain evidence="3">KCTC 52232</strain>
    </source>
</reference>
<dbReference type="EMBL" id="JBHUON010000002">
    <property type="protein sequence ID" value="MFD2863753.1"/>
    <property type="molecule type" value="Genomic_DNA"/>
</dbReference>